<evidence type="ECO:0000259" key="1">
    <source>
        <dbReference type="Pfam" id="PF14244"/>
    </source>
</evidence>
<dbReference type="AlphaFoldDB" id="A0A834X8C0"/>
<name>A0A834X8C0_9FABA</name>
<dbReference type="PANTHER" id="PTHR37610:SF40">
    <property type="entry name" value="OS01G0909600 PROTEIN"/>
    <property type="match status" value="1"/>
</dbReference>
<sequence length="176" mass="19978">MAEQTPASVTSPKADEGPYLLHNSDHLGMALVTTMFNGSNYLAWSTAIKTSLQAKDKMGFIDGSILSPEDPIQYKRRYGMFLKKDLASQTDLNSIRCWDEIGRLMPLPTCTCAKCTRELSKKITDMDVSIKLLQFLMGLNSTYDNIQRQILNLDPLPTVTRPFLWWLELKNIDRSI</sequence>
<accession>A0A834X8C0</accession>
<feature type="domain" description="Retrotransposon Copia-like N-terminal" evidence="1">
    <location>
        <begin position="22"/>
        <end position="68"/>
    </location>
</feature>
<dbReference type="PANTHER" id="PTHR37610">
    <property type="entry name" value="CCHC-TYPE DOMAIN-CONTAINING PROTEIN"/>
    <property type="match status" value="1"/>
</dbReference>
<dbReference type="Pfam" id="PF14244">
    <property type="entry name" value="Retrotran_gag_3"/>
    <property type="match status" value="1"/>
</dbReference>
<proteinExistence type="predicted"/>
<reference evidence="2" key="1">
    <citation type="submission" date="2020-09" db="EMBL/GenBank/DDBJ databases">
        <title>Genome-Enabled Discovery of Anthraquinone Biosynthesis in Senna tora.</title>
        <authorList>
            <person name="Kang S.-H."/>
            <person name="Pandey R.P."/>
            <person name="Lee C.-M."/>
            <person name="Sim J.-S."/>
            <person name="Jeong J.-T."/>
            <person name="Choi B.-S."/>
            <person name="Jung M."/>
            <person name="Ginzburg D."/>
            <person name="Zhao K."/>
            <person name="Won S.Y."/>
            <person name="Oh T.-J."/>
            <person name="Yu Y."/>
            <person name="Kim N.-H."/>
            <person name="Lee O.R."/>
            <person name="Lee T.-H."/>
            <person name="Bashyal P."/>
            <person name="Kim T.-S."/>
            <person name="Lee W.-H."/>
            <person name="Kawkins C."/>
            <person name="Kim C.-K."/>
            <person name="Kim J.S."/>
            <person name="Ahn B.O."/>
            <person name="Rhee S.Y."/>
            <person name="Sohng J.K."/>
        </authorList>
    </citation>
    <scope>NUCLEOTIDE SEQUENCE</scope>
    <source>
        <tissue evidence="2">Leaf</tissue>
    </source>
</reference>
<gene>
    <name evidence="2" type="ORF">G2W53_008417</name>
</gene>
<dbReference type="EMBL" id="JAAIUW010000003">
    <property type="protein sequence ID" value="KAF7839935.1"/>
    <property type="molecule type" value="Genomic_DNA"/>
</dbReference>
<keyword evidence="3" id="KW-1185">Reference proteome</keyword>
<evidence type="ECO:0000313" key="3">
    <source>
        <dbReference type="Proteomes" id="UP000634136"/>
    </source>
</evidence>
<evidence type="ECO:0000313" key="2">
    <source>
        <dbReference type="EMBL" id="KAF7839935.1"/>
    </source>
</evidence>
<dbReference type="InterPro" id="IPR029472">
    <property type="entry name" value="Copia-like_N"/>
</dbReference>
<dbReference type="OrthoDB" id="5544992at2759"/>
<comment type="caution">
    <text evidence="2">The sequence shown here is derived from an EMBL/GenBank/DDBJ whole genome shotgun (WGS) entry which is preliminary data.</text>
</comment>
<protein>
    <submittedName>
        <fullName evidence="2">UBN2_3 domain-containing protein</fullName>
    </submittedName>
</protein>
<dbReference type="Proteomes" id="UP000634136">
    <property type="component" value="Unassembled WGS sequence"/>
</dbReference>
<organism evidence="2 3">
    <name type="scientific">Senna tora</name>
    <dbReference type="NCBI Taxonomy" id="362788"/>
    <lineage>
        <taxon>Eukaryota</taxon>
        <taxon>Viridiplantae</taxon>
        <taxon>Streptophyta</taxon>
        <taxon>Embryophyta</taxon>
        <taxon>Tracheophyta</taxon>
        <taxon>Spermatophyta</taxon>
        <taxon>Magnoliopsida</taxon>
        <taxon>eudicotyledons</taxon>
        <taxon>Gunneridae</taxon>
        <taxon>Pentapetalae</taxon>
        <taxon>rosids</taxon>
        <taxon>fabids</taxon>
        <taxon>Fabales</taxon>
        <taxon>Fabaceae</taxon>
        <taxon>Caesalpinioideae</taxon>
        <taxon>Cassia clade</taxon>
        <taxon>Senna</taxon>
    </lineage>
</organism>